<feature type="compositionally biased region" description="Acidic residues" evidence="1">
    <location>
        <begin position="238"/>
        <end position="267"/>
    </location>
</feature>
<evidence type="ECO:0000256" key="1">
    <source>
        <dbReference type="SAM" id="MobiDB-lite"/>
    </source>
</evidence>
<accession>A0A2P4XH13</accession>
<name>A0A2P4XH13_9STRA</name>
<evidence type="ECO:0000313" key="3">
    <source>
        <dbReference type="Proteomes" id="UP000237271"/>
    </source>
</evidence>
<feature type="compositionally biased region" description="Basic residues" evidence="1">
    <location>
        <begin position="223"/>
        <end position="232"/>
    </location>
</feature>
<protein>
    <submittedName>
        <fullName evidence="2">Uncharacterized protein</fullName>
    </submittedName>
</protein>
<feature type="compositionally biased region" description="Basic and acidic residues" evidence="1">
    <location>
        <begin position="206"/>
        <end position="218"/>
    </location>
</feature>
<keyword evidence="3" id="KW-1185">Reference proteome</keyword>
<evidence type="ECO:0000313" key="2">
    <source>
        <dbReference type="EMBL" id="POM64839.1"/>
    </source>
</evidence>
<dbReference type="EMBL" id="NCKW01011049">
    <property type="protein sequence ID" value="POM64839.1"/>
    <property type="molecule type" value="Genomic_DNA"/>
</dbReference>
<organism evidence="2 3">
    <name type="scientific">Phytophthora palmivora</name>
    <dbReference type="NCBI Taxonomy" id="4796"/>
    <lineage>
        <taxon>Eukaryota</taxon>
        <taxon>Sar</taxon>
        <taxon>Stramenopiles</taxon>
        <taxon>Oomycota</taxon>
        <taxon>Peronosporomycetes</taxon>
        <taxon>Peronosporales</taxon>
        <taxon>Peronosporaceae</taxon>
        <taxon>Phytophthora</taxon>
    </lineage>
</organism>
<gene>
    <name evidence="2" type="ORF">PHPALM_19587</name>
</gene>
<dbReference type="OrthoDB" id="127502at2759"/>
<sequence length="377" mass="42232">MRISRREKPTAPAATAHDIDCRHLWRQLRTAAWKAKRSTGIQTERSHRRVHKVRSRTSRKIGIPVSRQFGRRVQEDSCDLAISQNHFATWAYSSPGDSNVFVGENAVVEYTFHSGLLAGGDSDEDVRGSEHGLVPLEPSVVAVTMSFGPPRLTQAFSCQRTQLSRFWVLRCVGCWALADSCSEGIKSLPYDEQTAEASLQMLSGASERETDGEHERVAAHSTPPRRRTRIHMKPNAEDSSDYEDYGSDESDSVGICDDDHDSEEGKFDDEVDHLSDCGAAEMDQAFLASLHVGHNALSKQKHEKKLCWEMQWTPASTEFKTDAHLYAALGAEEARPVGELLNVWRSPLLALFYVVPKSLWVSITTETNRYSLQQVDK</sequence>
<reference evidence="2 3" key="1">
    <citation type="journal article" date="2017" name="Genome Biol. Evol.">
        <title>Phytophthora megakarya and P. palmivora, closely related causal agents of cacao black pod rot, underwent increases in genome sizes and gene numbers by different mechanisms.</title>
        <authorList>
            <person name="Ali S.S."/>
            <person name="Shao J."/>
            <person name="Lary D.J."/>
            <person name="Kronmiller B."/>
            <person name="Shen D."/>
            <person name="Strem M.D."/>
            <person name="Amoako-Attah I."/>
            <person name="Akrofi A.Y."/>
            <person name="Begoude B.A."/>
            <person name="Ten Hoopen G.M."/>
            <person name="Coulibaly K."/>
            <person name="Kebe B.I."/>
            <person name="Melnick R.L."/>
            <person name="Guiltinan M.J."/>
            <person name="Tyler B.M."/>
            <person name="Meinhardt L.W."/>
            <person name="Bailey B.A."/>
        </authorList>
    </citation>
    <scope>NUCLEOTIDE SEQUENCE [LARGE SCALE GENOMIC DNA]</scope>
    <source>
        <strain evidence="3">sbr112.9</strain>
    </source>
</reference>
<feature type="region of interest" description="Disordered" evidence="1">
    <location>
        <begin position="204"/>
        <end position="267"/>
    </location>
</feature>
<proteinExistence type="predicted"/>
<comment type="caution">
    <text evidence="2">The sequence shown here is derived from an EMBL/GenBank/DDBJ whole genome shotgun (WGS) entry which is preliminary data.</text>
</comment>
<dbReference type="Proteomes" id="UP000237271">
    <property type="component" value="Unassembled WGS sequence"/>
</dbReference>
<dbReference type="AlphaFoldDB" id="A0A2P4XH13"/>